<protein>
    <submittedName>
        <fullName evidence="1">Uncharacterized protein</fullName>
    </submittedName>
</protein>
<evidence type="ECO:0000313" key="2">
    <source>
        <dbReference type="Proteomes" id="UP000681720"/>
    </source>
</evidence>
<proteinExistence type="predicted"/>
<organism evidence="1 2">
    <name type="scientific">Rotaria magnacalcarata</name>
    <dbReference type="NCBI Taxonomy" id="392030"/>
    <lineage>
        <taxon>Eukaryota</taxon>
        <taxon>Metazoa</taxon>
        <taxon>Spiralia</taxon>
        <taxon>Gnathifera</taxon>
        <taxon>Rotifera</taxon>
        <taxon>Eurotatoria</taxon>
        <taxon>Bdelloidea</taxon>
        <taxon>Philodinida</taxon>
        <taxon>Philodinidae</taxon>
        <taxon>Rotaria</taxon>
    </lineage>
</organism>
<feature type="non-terminal residue" evidence="1">
    <location>
        <position position="1"/>
    </location>
</feature>
<gene>
    <name evidence="1" type="ORF">GIL414_LOCUS64122</name>
</gene>
<reference evidence="1" key="1">
    <citation type="submission" date="2021-02" db="EMBL/GenBank/DDBJ databases">
        <authorList>
            <person name="Nowell W R."/>
        </authorList>
    </citation>
    <scope>NUCLEOTIDE SEQUENCE</scope>
</reference>
<dbReference type="EMBL" id="CAJOBJ010272955">
    <property type="protein sequence ID" value="CAF5133470.1"/>
    <property type="molecule type" value="Genomic_DNA"/>
</dbReference>
<evidence type="ECO:0000313" key="1">
    <source>
        <dbReference type="EMBL" id="CAF5133470.1"/>
    </source>
</evidence>
<sequence length="245" mass="28343">MSMLMNGFKYITPCQSRFSRKSIDQIITEQYQKISSIVKDCQNDHRIPLHNERAKKSFSVLESIFNHCQSQKVPEKLQRRAQHENKIIRSIKRLTCRRSDIVVRRTDKKKVFYIGKAADFKRKAEDYMSKTEAYQEITDGRCPLADNLTAVQTLLNYLIKTNALSKNQANQLCQKSDKLELGHYHGLPKPHKPGTPLGPIIACIHAPATLISKFLNDLLAPIYFKVAREYTFINDIDVIRKLEKH</sequence>
<name>A0A8S3FRB5_9BILA</name>
<dbReference type="AlphaFoldDB" id="A0A8S3FRB5"/>
<comment type="caution">
    <text evidence="1">The sequence shown here is derived from an EMBL/GenBank/DDBJ whole genome shotgun (WGS) entry which is preliminary data.</text>
</comment>
<accession>A0A8S3FRB5</accession>
<dbReference type="Proteomes" id="UP000681720">
    <property type="component" value="Unassembled WGS sequence"/>
</dbReference>